<dbReference type="InterPro" id="IPR027806">
    <property type="entry name" value="HARBI1_dom"/>
</dbReference>
<dbReference type="Proteomes" id="UP001057375">
    <property type="component" value="Unassembled WGS sequence"/>
</dbReference>
<reference evidence="4" key="1">
    <citation type="submission" date="2022-03" db="EMBL/GenBank/DDBJ databases">
        <title>Draft genome sequence of Aduncisulcus paluster, a free-living microaerophilic Fornicata.</title>
        <authorList>
            <person name="Yuyama I."/>
            <person name="Kume K."/>
            <person name="Tamura T."/>
            <person name="Inagaki Y."/>
            <person name="Hashimoto T."/>
        </authorList>
    </citation>
    <scope>NUCLEOTIDE SEQUENCE</scope>
    <source>
        <strain evidence="4">NY0171</strain>
    </source>
</reference>
<dbReference type="Pfam" id="PF13359">
    <property type="entry name" value="DDE_Tnp_4"/>
    <property type="match status" value="1"/>
</dbReference>
<evidence type="ECO:0000256" key="1">
    <source>
        <dbReference type="ARBA" id="ARBA00001968"/>
    </source>
</evidence>
<feature type="non-terminal residue" evidence="4">
    <location>
        <position position="211"/>
    </location>
</feature>
<keyword evidence="5" id="KW-1185">Reference proteome</keyword>
<evidence type="ECO:0000256" key="2">
    <source>
        <dbReference type="ARBA" id="ARBA00022723"/>
    </source>
</evidence>
<feature type="non-terminal residue" evidence="4">
    <location>
        <position position="1"/>
    </location>
</feature>
<name>A0ABQ5K182_9EUKA</name>
<comment type="caution">
    <text evidence="4">The sequence shown here is derived from an EMBL/GenBank/DDBJ whole genome shotgun (WGS) entry which is preliminary data.</text>
</comment>
<keyword evidence="2" id="KW-0479">Metal-binding</keyword>
<comment type="cofactor">
    <cofactor evidence="1">
        <name>a divalent metal cation</name>
        <dbReference type="ChEBI" id="CHEBI:60240"/>
    </cofactor>
</comment>
<dbReference type="EMBL" id="BQXS01007076">
    <property type="protein sequence ID" value="GKT25147.1"/>
    <property type="molecule type" value="Genomic_DNA"/>
</dbReference>
<evidence type="ECO:0000259" key="3">
    <source>
        <dbReference type="Pfam" id="PF13359"/>
    </source>
</evidence>
<evidence type="ECO:0000313" key="5">
    <source>
        <dbReference type="Proteomes" id="UP001057375"/>
    </source>
</evidence>
<accession>A0ABQ5K182</accession>
<protein>
    <recommendedName>
        <fullName evidence="3">DDE Tnp4 domain-containing protein</fullName>
    </recommendedName>
</protein>
<feature type="domain" description="DDE Tnp4" evidence="3">
    <location>
        <begin position="131"/>
        <end position="211"/>
    </location>
</feature>
<gene>
    <name evidence="4" type="ORF">ADUPG1_004628</name>
</gene>
<proteinExistence type="predicted"/>
<sequence>RSQHGCKCIYIREAYMEANDEDFKFFFGVNRAEYGYIEGNCSDCFMPSRRGRRAKLTPRDSLLWSLRWLRSGINMKELAKLSYVSYVTFHRAIWQALVIMEEQIVPKLLFKPPIDELPVALHFPDAKLVVDGTIQQFTCGATLQFKDRQTFFSHKHKAYGIKSEVIVATTGQAIFARSGFPASIHDKKLFELGQAEVATYLQGYAIIGDSA</sequence>
<organism evidence="4 5">
    <name type="scientific">Aduncisulcus paluster</name>
    <dbReference type="NCBI Taxonomy" id="2918883"/>
    <lineage>
        <taxon>Eukaryota</taxon>
        <taxon>Metamonada</taxon>
        <taxon>Carpediemonas-like organisms</taxon>
        <taxon>Aduncisulcus</taxon>
    </lineage>
</organism>
<evidence type="ECO:0000313" key="4">
    <source>
        <dbReference type="EMBL" id="GKT25147.1"/>
    </source>
</evidence>